<sequence>MRLYFKWFLIPFCFIFISCVNIYLKFRTLFIYKYIYICLSKNRRILLSSFWQRSSNIVVEV</sequence>
<dbReference type="EMBL" id="KK112137">
    <property type="protein sequence ID" value="KFM56820.1"/>
    <property type="molecule type" value="Genomic_DNA"/>
</dbReference>
<keyword evidence="1" id="KW-0472">Membrane</keyword>
<evidence type="ECO:0000313" key="3">
    <source>
        <dbReference type="Proteomes" id="UP000054359"/>
    </source>
</evidence>
<organism evidence="2 3">
    <name type="scientific">Stegodyphus mimosarum</name>
    <name type="common">African social velvet spider</name>
    <dbReference type="NCBI Taxonomy" id="407821"/>
    <lineage>
        <taxon>Eukaryota</taxon>
        <taxon>Metazoa</taxon>
        <taxon>Ecdysozoa</taxon>
        <taxon>Arthropoda</taxon>
        <taxon>Chelicerata</taxon>
        <taxon>Arachnida</taxon>
        <taxon>Araneae</taxon>
        <taxon>Araneomorphae</taxon>
        <taxon>Entelegynae</taxon>
        <taxon>Eresoidea</taxon>
        <taxon>Eresidae</taxon>
        <taxon>Stegodyphus</taxon>
    </lineage>
</organism>
<gene>
    <name evidence="2" type="ORF">X975_20023</name>
</gene>
<keyword evidence="1" id="KW-1133">Transmembrane helix</keyword>
<evidence type="ECO:0008006" key="4">
    <source>
        <dbReference type="Google" id="ProtNLM"/>
    </source>
</evidence>
<keyword evidence="3" id="KW-1185">Reference proteome</keyword>
<feature type="non-terminal residue" evidence="2">
    <location>
        <position position="61"/>
    </location>
</feature>
<evidence type="ECO:0000313" key="2">
    <source>
        <dbReference type="EMBL" id="KFM56820.1"/>
    </source>
</evidence>
<keyword evidence="1" id="KW-0812">Transmembrane</keyword>
<dbReference type="AlphaFoldDB" id="A0A087SVD1"/>
<feature type="transmembrane region" description="Helical" evidence="1">
    <location>
        <begin position="6"/>
        <end position="24"/>
    </location>
</feature>
<protein>
    <recommendedName>
        <fullName evidence="4">Lipoprotein</fullName>
    </recommendedName>
</protein>
<name>A0A087SVD1_STEMI</name>
<proteinExistence type="predicted"/>
<dbReference type="PROSITE" id="PS51257">
    <property type="entry name" value="PROKAR_LIPOPROTEIN"/>
    <property type="match status" value="1"/>
</dbReference>
<accession>A0A087SVD1</accession>
<evidence type="ECO:0000256" key="1">
    <source>
        <dbReference type="SAM" id="Phobius"/>
    </source>
</evidence>
<reference evidence="2 3" key="1">
    <citation type="submission" date="2013-11" db="EMBL/GenBank/DDBJ databases">
        <title>Genome sequencing of Stegodyphus mimosarum.</title>
        <authorList>
            <person name="Bechsgaard J."/>
        </authorList>
    </citation>
    <scope>NUCLEOTIDE SEQUENCE [LARGE SCALE GENOMIC DNA]</scope>
</reference>
<dbReference type="Proteomes" id="UP000054359">
    <property type="component" value="Unassembled WGS sequence"/>
</dbReference>